<name>A0AAP9EAD1_AGRTU</name>
<gene>
    <name evidence="5" type="ORF">CG010_026710</name>
</gene>
<keyword evidence="2 3" id="KW-0732">Signal</keyword>
<feature type="signal peptide" evidence="3">
    <location>
        <begin position="1"/>
        <end position="31"/>
    </location>
</feature>
<evidence type="ECO:0000313" key="6">
    <source>
        <dbReference type="Proteomes" id="UP000222296"/>
    </source>
</evidence>
<evidence type="ECO:0000256" key="1">
    <source>
        <dbReference type="ARBA" id="ARBA00004418"/>
    </source>
</evidence>
<dbReference type="AlphaFoldDB" id="A0AAP9EAD1"/>
<dbReference type="SMART" id="SM00062">
    <property type="entry name" value="PBPb"/>
    <property type="match status" value="1"/>
</dbReference>
<dbReference type="GO" id="GO:0042597">
    <property type="term" value="C:periplasmic space"/>
    <property type="evidence" value="ECO:0007669"/>
    <property type="project" value="UniProtKB-SubCell"/>
</dbReference>
<accession>A0AAP9EAD1</accession>
<evidence type="ECO:0000313" key="5">
    <source>
        <dbReference type="EMBL" id="QDY97733.2"/>
    </source>
</evidence>
<dbReference type="PANTHER" id="PTHR35936">
    <property type="entry name" value="MEMBRANE-BOUND LYTIC MUREIN TRANSGLYCOSYLASE F"/>
    <property type="match status" value="1"/>
</dbReference>
<organism evidence="5 6">
    <name type="scientific">Agrobacterium tumefaciens</name>
    <dbReference type="NCBI Taxonomy" id="358"/>
    <lineage>
        <taxon>Bacteria</taxon>
        <taxon>Pseudomonadati</taxon>
        <taxon>Pseudomonadota</taxon>
        <taxon>Alphaproteobacteria</taxon>
        <taxon>Hyphomicrobiales</taxon>
        <taxon>Rhizobiaceae</taxon>
        <taxon>Rhizobium/Agrobacterium group</taxon>
        <taxon>Agrobacterium</taxon>
        <taxon>Agrobacterium tumefaciens complex</taxon>
    </lineage>
</organism>
<dbReference type="Gene3D" id="3.40.190.10">
    <property type="entry name" value="Periplasmic binding protein-like II"/>
    <property type="match status" value="2"/>
</dbReference>
<dbReference type="InterPro" id="IPR001638">
    <property type="entry name" value="Solute-binding_3/MltF_N"/>
</dbReference>
<evidence type="ECO:0000259" key="4">
    <source>
        <dbReference type="SMART" id="SM00062"/>
    </source>
</evidence>
<reference evidence="5 6" key="1">
    <citation type="journal article" date="2017" name="Genome Announc.">
        <title>Draft Genome Sequence of Agrobacterium tumefaciens Biovar 1 Strain 186, Isolated from Walnut.</title>
        <authorList>
            <person name="Poret-Peterson A.T."/>
            <person name="Bhatnagar S."/>
            <person name="McClean A.E."/>
            <person name="Kluepfel D.A."/>
        </authorList>
    </citation>
    <scope>NUCLEOTIDE SEQUENCE [LARGE SCALE GENOMIC DNA]</scope>
    <source>
        <strain evidence="5 6">186</strain>
    </source>
</reference>
<dbReference type="PANTHER" id="PTHR35936:SF17">
    <property type="entry name" value="ARGININE-BINDING EXTRACELLULAR PROTEIN ARTP"/>
    <property type="match status" value="1"/>
</dbReference>
<proteinExistence type="predicted"/>
<evidence type="ECO:0000256" key="3">
    <source>
        <dbReference type="SAM" id="SignalP"/>
    </source>
</evidence>
<geneLocation type="plasmid" evidence="6">
    <name>pat</name>
</geneLocation>
<feature type="chain" id="PRO_5042959987" evidence="3">
    <location>
        <begin position="32"/>
        <end position="284"/>
    </location>
</feature>
<keyword evidence="5" id="KW-0614">Plasmid</keyword>
<protein>
    <submittedName>
        <fullName evidence="5">Transporter substrate-binding domain-containing protein</fullName>
    </submittedName>
</protein>
<evidence type="ECO:0000256" key="2">
    <source>
        <dbReference type="ARBA" id="ARBA00022729"/>
    </source>
</evidence>
<dbReference type="Proteomes" id="UP000222296">
    <property type="component" value="Plasmid pAt"/>
</dbReference>
<dbReference type="EMBL" id="CP042276">
    <property type="protein sequence ID" value="QDY97733.2"/>
    <property type="molecule type" value="Genomic_DNA"/>
</dbReference>
<dbReference type="RefSeq" id="WP_163118031.1">
    <property type="nucleotide sequence ID" value="NZ_CP042276.1"/>
</dbReference>
<dbReference type="Pfam" id="PF00497">
    <property type="entry name" value="SBP_bac_3"/>
    <property type="match status" value="1"/>
</dbReference>
<sequence length="284" mass="30201">MGNIQNGRNRPSKIRTLSAAFLLLSGATAFASDVATIADSPYQGKKLIISMQYDWEPLSFKDDSGNPTGYFYDIATEAAKRLGATVEITSGDFAAVIPAIQSGKFDTAVGLDATVARQEVVDVVSHVIAGYRLLVPAKSTTPDTQDLTAFCGLTIALLASHPAQGTFEETSKKCEAEGKKPITVSLYPDRAATFLAVKSVRADGTAGYTGENGWLLRKDPDLKVIGPIFDTTYAGVPLKKGSEGAVFWQKAINSLIADGTYAKILTKYGVEDVAIPESLINPAK</sequence>
<comment type="subcellular location">
    <subcellularLocation>
        <location evidence="1">Periplasm</location>
    </subcellularLocation>
</comment>
<feature type="domain" description="Solute-binding protein family 3/N-terminal" evidence="4">
    <location>
        <begin position="46"/>
        <end position="272"/>
    </location>
</feature>
<dbReference type="SUPFAM" id="SSF53850">
    <property type="entry name" value="Periplasmic binding protein-like II"/>
    <property type="match status" value="1"/>
</dbReference>